<dbReference type="STRING" id="313595.P700755_000199"/>
<gene>
    <name evidence="1" type="ordered locus">P700755_000199</name>
</gene>
<dbReference type="AlphaFoldDB" id="K4IBG8"/>
<proteinExistence type="predicted"/>
<sequence length="237" mass="27976">MGKEERKLPSEILKKATGIEEMQDGIISGVISTIPWLGSVMNEIFIQVPNRIQQKRINETVQILQEKVRNIENDELVEKYIESDDFYDFNINFWKSSMRIRDEKIRITLANVFMDSIMTQENYELSVNRLFLNFLVNLSPIQIIIISYINSSEEILDKIETYDNFFSRYNEYNKRIVIEQSEFKFYCLDLENKGLITTNGGLIDFGVNDYILYNSTYEKPSVKTTELGKRFMEYIIK</sequence>
<dbReference type="KEGG" id="ptq:P700755_000199"/>
<organism evidence="1 2">
    <name type="scientific">Psychroflexus torquis (strain ATCC 700755 / CIP 106069 / ACAM 623)</name>
    <dbReference type="NCBI Taxonomy" id="313595"/>
    <lineage>
        <taxon>Bacteria</taxon>
        <taxon>Pseudomonadati</taxon>
        <taxon>Bacteroidota</taxon>
        <taxon>Flavobacteriia</taxon>
        <taxon>Flavobacteriales</taxon>
        <taxon>Flavobacteriaceae</taxon>
        <taxon>Psychroflexus</taxon>
    </lineage>
</organism>
<name>K4IBG8_PSYTT</name>
<evidence type="ECO:0000313" key="1">
    <source>
        <dbReference type="EMBL" id="AFU67253.1"/>
    </source>
</evidence>
<accession>K4IBG8</accession>
<keyword evidence="2" id="KW-1185">Reference proteome</keyword>
<dbReference type="EMBL" id="CP003879">
    <property type="protein sequence ID" value="AFU67253.1"/>
    <property type="molecule type" value="Genomic_DNA"/>
</dbReference>
<evidence type="ECO:0000313" key="2">
    <source>
        <dbReference type="Proteomes" id="UP000008514"/>
    </source>
</evidence>
<reference evidence="1" key="2">
    <citation type="submission" date="2012-09" db="EMBL/GenBank/DDBJ databases">
        <title>The complete sequence of Psychroflexus torquis an extreme psychrophile from sea-ice that is stimulated by light.</title>
        <authorList>
            <person name="Feng S."/>
            <person name="Powell S.M."/>
            <person name="Bowman J.P."/>
        </authorList>
    </citation>
    <scope>NUCLEOTIDE SEQUENCE [LARGE SCALE GENOMIC DNA]</scope>
    <source>
        <strain evidence="1">ATCC 700755</strain>
    </source>
</reference>
<protein>
    <submittedName>
        <fullName evidence="1">Uncharacterized protein</fullName>
    </submittedName>
</protein>
<dbReference type="Proteomes" id="UP000008514">
    <property type="component" value="Chromosome"/>
</dbReference>
<dbReference type="OrthoDB" id="787297at2"/>
<reference evidence="1" key="1">
    <citation type="submission" date="2006-03" db="EMBL/GenBank/DDBJ databases">
        <authorList>
            <person name="Bowman J."/>
            <person name="Ferriera S."/>
            <person name="Johnson J."/>
            <person name="Kravitz S."/>
            <person name="Halpern A."/>
            <person name="Remington K."/>
            <person name="Beeson K."/>
            <person name="Tran B."/>
            <person name="Rogers Y.-H."/>
            <person name="Friedman R."/>
            <person name="Venter J.C."/>
        </authorList>
    </citation>
    <scope>NUCLEOTIDE SEQUENCE [LARGE SCALE GENOMIC DNA]</scope>
    <source>
        <strain evidence="1">ATCC 700755</strain>
    </source>
</reference>
<dbReference type="eggNOG" id="ENOG5030A8U">
    <property type="taxonomic scope" value="Bacteria"/>
</dbReference>
<dbReference type="HOGENOM" id="CLU_1169901_0_0_10"/>
<dbReference type="RefSeq" id="WP_015022873.1">
    <property type="nucleotide sequence ID" value="NC_018721.1"/>
</dbReference>